<dbReference type="AlphaFoldDB" id="A0AAJ4GCZ0"/>
<protein>
    <submittedName>
        <fullName evidence="1">Uncharacterized protein</fullName>
    </submittedName>
</protein>
<name>A0AAJ4GCZ0_LIMFE</name>
<dbReference type="Proteomes" id="UP000503169">
    <property type="component" value="Chromosome"/>
</dbReference>
<dbReference type="EMBL" id="CP050919">
    <property type="protein sequence ID" value="QIX57928.1"/>
    <property type="molecule type" value="Genomic_DNA"/>
</dbReference>
<sequence length="52" mass="5844">MFLPASWLISFKLRAQGIANLVLLPSRPDTVRKDALALRPNGKNNHTLFFGH</sequence>
<evidence type="ECO:0000313" key="1">
    <source>
        <dbReference type="EMBL" id="QIX57928.1"/>
    </source>
</evidence>
<accession>A0AAJ4GCZ0</accession>
<gene>
    <name evidence="1" type="ORF">HCY95_00337</name>
</gene>
<organism evidence="1 2">
    <name type="scientific">Limosilactobacillus fermentum</name>
    <name type="common">Lactobacillus fermentum</name>
    <dbReference type="NCBI Taxonomy" id="1613"/>
    <lineage>
        <taxon>Bacteria</taxon>
        <taxon>Bacillati</taxon>
        <taxon>Bacillota</taxon>
        <taxon>Bacilli</taxon>
        <taxon>Lactobacillales</taxon>
        <taxon>Lactobacillaceae</taxon>
        <taxon>Limosilactobacillus</taxon>
    </lineage>
</organism>
<reference evidence="1 2" key="1">
    <citation type="submission" date="2020-04" db="EMBL/GenBank/DDBJ databases">
        <title>Novel strain L. Fermentum HFD1 producer antibacterial peptides.</title>
        <authorList>
            <person name="Ozhegov G.D."/>
            <person name="Pavlova A.S."/>
            <person name="Zhuravleva D.E."/>
            <person name="Gogoleva N.V."/>
            <person name="Shagimardanova E.I."/>
            <person name="Markelova M.I."/>
            <person name="Yarullina D.R."/>
            <person name="Kayumov A.R."/>
        </authorList>
    </citation>
    <scope>NUCLEOTIDE SEQUENCE [LARGE SCALE GENOMIC DNA]</scope>
    <source>
        <strain evidence="1 2">HFD1</strain>
    </source>
</reference>
<proteinExistence type="predicted"/>
<evidence type="ECO:0000313" key="2">
    <source>
        <dbReference type="Proteomes" id="UP000503169"/>
    </source>
</evidence>